<gene>
    <name evidence="1" type="ORF">J2782_004076</name>
</gene>
<organism evidence="1 2">
    <name type="scientific">Brucella pseudogrignonensis</name>
    <dbReference type="NCBI Taxonomy" id="419475"/>
    <lineage>
        <taxon>Bacteria</taxon>
        <taxon>Pseudomonadati</taxon>
        <taxon>Pseudomonadota</taxon>
        <taxon>Alphaproteobacteria</taxon>
        <taxon>Hyphomicrobiales</taxon>
        <taxon>Brucellaceae</taxon>
        <taxon>Brucella/Ochrobactrum group</taxon>
        <taxon>Brucella</taxon>
    </lineage>
</organism>
<protein>
    <submittedName>
        <fullName evidence="1">Uncharacterized protein</fullName>
    </submittedName>
</protein>
<dbReference type="Proteomes" id="UP001184614">
    <property type="component" value="Unassembled WGS sequence"/>
</dbReference>
<reference evidence="1 2" key="1">
    <citation type="submission" date="2023-07" db="EMBL/GenBank/DDBJ databases">
        <title>Sorghum-associated microbial communities from plants grown in Nebraska, USA.</title>
        <authorList>
            <person name="Schachtman D."/>
        </authorList>
    </citation>
    <scope>NUCLEOTIDE SEQUENCE [LARGE SCALE GENOMIC DNA]</scope>
    <source>
        <strain evidence="1 2">DS1730</strain>
    </source>
</reference>
<accession>A0ABU1ME50</accession>
<sequence>MSNLFLKDENLSQSPPIVGYELMKYLSKNEAKKVSIYDVVDRVKDEKWFTIDSFYHGVMFLYAVGLIDFQQPYLVKNVAA</sequence>
<evidence type="ECO:0000313" key="2">
    <source>
        <dbReference type="Proteomes" id="UP001184614"/>
    </source>
</evidence>
<evidence type="ECO:0000313" key="1">
    <source>
        <dbReference type="EMBL" id="MDR6434325.1"/>
    </source>
</evidence>
<comment type="caution">
    <text evidence="1">The sequence shown here is derived from an EMBL/GenBank/DDBJ whole genome shotgun (WGS) entry which is preliminary data.</text>
</comment>
<dbReference type="RefSeq" id="WP_310015733.1">
    <property type="nucleotide sequence ID" value="NZ_JAVDQT010000010.1"/>
</dbReference>
<keyword evidence="2" id="KW-1185">Reference proteome</keyword>
<proteinExistence type="predicted"/>
<dbReference type="EMBL" id="JAVDQT010000010">
    <property type="protein sequence ID" value="MDR6434325.1"/>
    <property type="molecule type" value="Genomic_DNA"/>
</dbReference>
<name>A0ABU1ME50_9HYPH</name>